<dbReference type="EMBL" id="LAJE02000157">
    <property type="protein sequence ID" value="OEO31489.1"/>
    <property type="molecule type" value="Genomic_DNA"/>
</dbReference>
<accession>A0A1E5XSC0</accession>
<keyword evidence="2" id="KW-1185">Reference proteome</keyword>
<dbReference type="Proteomes" id="UP000095463">
    <property type="component" value="Unassembled WGS sequence"/>
</dbReference>
<name>A0A1E5XSC0_9HYPH</name>
<evidence type="ECO:0000313" key="2">
    <source>
        <dbReference type="Proteomes" id="UP000095463"/>
    </source>
</evidence>
<reference evidence="1 2" key="1">
    <citation type="journal article" date="2015" name="Genome Announc.">
        <title>Genome Assemblies of Three Soil-Associated Devosia species: D. insulae, D. limi, and D. soli.</title>
        <authorList>
            <person name="Hassan Y.I."/>
            <person name="Lepp D."/>
            <person name="Zhou T."/>
        </authorList>
    </citation>
    <scope>NUCLEOTIDE SEQUENCE [LARGE SCALE GENOMIC DNA]</scope>
    <source>
        <strain evidence="1 2">DS-56</strain>
    </source>
</reference>
<protein>
    <submittedName>
        <fullName evidence="1">Uncharacterized protein</fullName>
    </submittedName>
</protein>
<evidence type="ECO:0000313" key="1">
    <source>
        <dbReference type="EMBL" id="OEO31489.1"/>
    </source>
</evidence>
<gene>
    <name evidence="1" type="ORF">VW23_001150</name>
</gene>
<sequence length="73" mass="7927">MLGEGVADTGAYPIAHRRSMGMSLVPLRVDARLLAPVWMLRSLPEIQLITISQQTFAPAMESTAARFALDSKA</sequence>
<comment type="caution">
    <text evidence="1">The sequence shown here is derived from an EMBL/GenBank/DDBJ whole genome shotgun (WGS) entry which is preliminary data.</text>
</comment>
<organism evidence="1 2">
    <name type="scientific">Devosia insulae DS-56</name>
    <dbReference type="NCBI Taxonomy" id="1116389"/>
    <lineage>
        <taxon>Bacteria</taxon>
        <taxon>Pseudomonadati</taxon>
        <taxon>Pseudomonadota</taxon>
        <taxon>Alphaproteobacteria</taxon>
        <taxon>Hyphomicrobiales</taxon>
        <taxon>Devosiaceae</taxon>
        <taxon>Devosia</taxon>
    </lineage>
</organism>
<dbReference type="AlphaFoldDB" id="A0A1E5XSC0"/>
<proteinExistence type="predicted"/>